<protein>
    <submittedName>
        <fullName evidence="8">DNA topoisomerase 3-alpha</fullName>
    </submittedName>
</protein>
<reference evidence="8 9" key="1">
    <citation type="submission" date="2016-02" db="EMBL/GenBank/DDBJ databases">
        <title>Genome analysis of coral dinoflagellate symbionts highlights evolutionary adaptations to a symbiotic lifestyle.</title>
        <authorList>
            <person name="Aranda M."/>
            <person name="Li Y."/>
            <person name="Liew Y.J."/>
            <person name="Baumgarten S."/>
            <person name="Simakov O."/>
            <person name="Wilson M."/>
            <person name="Piel J."/>
            <person name="Ashoor H."/>
            <person name="Bougouffa S."/>
            <person name="Bajic V.B."/>
            <person name="Ryu T."/>
            <person name="Ravasi T."/>
            <person name="Bayer T."/>
            <person name="Micklem G."/>
            <person name="Kim H."/>
            <person name="Bhak J."/>
            <person name="Lajeunesse T.C."/>
            <person name="Voolstra C.R."/>
        </authorList>
    </citation>
    <scope>NUCLEOTIDE SEQUENCE [LARGE SCALE GENOMIC DNA]</scope>
    <source>
        <strain evidence="8 9">CCMP2467</strain>
    </source>
</reference>
<dbReference type="GO" id="GO:0016853">
    <property type="term" value="F:isomerase activity"/>
    <property type="evidence" value="ECO:0007669"/>
    <property type="project" value="UniProtKB-KW"/>
</dbReference>
<feature type="compositionally biased region" description="Basic and acidic residues" evidence="5">
    <location>
        <begin position="354"/>
        <end position="365"/>
    </location>
</feature>
<dbReference type="Pfam" id="PF06839">
    <property type="entry name" value="Zn_ribbon_GRF"/>
    <property type="match status" value="1"/>
</dbReference>
<dbReference type="PROSITE" id="PS51999">
    <property type="entry name" value="ZF_GRF"/>
    <property type="match status" value="1"/>
</dbReference>
<evidence type="ECO:0000256" key="2">
    <source>
        <dbReference type="ARBA" id="ARBA00022771"/>
    </source>
</evidence>
<accession>A0A1Q9CV99</accession>
<dbReference type="AlphaFoldDB" id="A0A1Q9CV99"/>
<feature type="region of interest" description="Disordered" evidence="5">
    <location>
        <begin position="324"/>
        <end position="365"/>
    </location>
</feature>
<keyword evidence="2 4" id="KW-0863">Zinc-finger</keyword>
<evidence type="ECO:0000256" key="4">
    <source>
        <dbReference type="PROSITE-ProRule" id="PRU00047"/>
    </source>
</evidence>
<keyword evidence="3" id="KW-0862">Zinc</keyword>
<feature type="domain" description="GRF-type" evidence="7">
    <location>
        <begin position="485"/>
        <end position="524"/>
    </location>
</feature>
<dbReference type="GO" id="GO:0008270">
    <property type="term" value="F:zinc ion binding"/>
    <property type="evidence" value="ECO:0007669"/>
    <property type="project" value="UniProtKB-KW"/>
</dbReference>
<dbReference type="PROSITE" id="PS50158">
    <property type="entry name" value="ZF_CCHC"/>
    <property type="match status" value="1"/>
</dbReference>
<feature type="domain" description="CCHC-type" evidence="6">
    <location>
        <begin position="31"/>
        <end position="47"/>
    </location>
</feature>
<dbReference type="Proteomes" id="UP000186817">
    <property type="component" value="Unassembled WGS sequence"/>
</dbReference>
<sequence length="603" mass="65408">MLDMKGSHKAPMKFGGKGTKVHVDLLKLRTKCARCGTVGHWARECRNPPDERGRQSLARSSSTGPSSVSSPSTRSGFYVETSPPEAVKPSMTGFQENKTFTYMSYVPTFGSIMSSVLGRQKTVKPESDNELCDSFVGVTTVSGEGIVDTAAQDGLIGKAALLQLTETLRGFGLQIRWNHAKKAQASGVGGKAKVLGIAELPIGLAGINGLLEVTVVQDNVPLLLPIKLLRQLRAVVDLDANLLRLKAYGVETSMHEMPSGHMSVSVTSYAPEGWSLPHAAQTQSLKPEQYVLVTSGFLNQSMYPLESSSPKSVKFDIGDLYGEPATAPDDGSTGEGCADASRETGTVSSPKPPGSKEVEICSRENGRPDDACAASRKGYRMAARWLVAAVGAGSIASSGERFSYYSPGAFLNLHCDREAAGVCQGDPGGPGAGNQYSKEVWCNLCKARWEYLTPEKLANLEMEKNKMEEIASSKPMSSGQEVILCTCRKEAVKMTVKKAGPTQGRHFYKCRQRVCEFFLWDPAEQEQIRRSEGAMDTEVEDPVKVQMEAMMNAQAIAHQREVDELRTQLAWMQGFAQQWQMSQMAQNGESGSMDGFQMVQGPQ</sequence>
<organism evidence="8 9">
    <name type="scientific">Symbiodinium microadriaticum</name>
    <name type="common">Dinoflagellate</name>
    <name type="synonym">Zooxanthella microadriatica</name>
    <dbReference type="NCBI Taxonomy" id="2951"/>
    <lineage>
        <taxon>Eukaryota</taxon>
        <taxon>Sar</taxon>
        <taxon>Alveolata</taxon>
        <taxon>Dinophyceae</taxon>
        <taxon>Suessiales</taxon>
        <taxon>Symbiodiniaceae</taxon>
        <taxon>Symbiodinium</taxon>
    </lineage>
</organism>
<evidence type="ECO:0000256" key="5">
    <source>
        <dbReference type="SAM" id="MobiDB-lite"/>
    </source>
</evidence>
<evidence type="ECO:0000259" key="7">
    <source>
        <dbReference type="PROSITE" id="PS51999"/>
    </source>
</evidence>
<dbReference type="OrthoDB" id="430051at2759"/>
<evidence type="ECO:0000256" key="1">
    <source>
        <dbReference type="ARBA" id="ARBA00022723"/>
    </source>
</evidence>
<feature type="compositionally biased region" description="Basic and acidic residues" evidence="5">
    <location>
        <begin position="43"/>
        <end position="54"/>
    </location>
</feature>
<dbReference type="InterPro" id="IPR010666">
    <property type="entry name" value="Znf_GRF"/>
</dbReference>
<dbReference type="SUPFAM" id="SSF57756">
    <property type="entry name" value="Retrovirus zinc finger-like domains"/>
    <property type="match status" value="1"/>
</dbReference>
<dbReference type="Pfam" id="PF00098">
    <property type="entry name" value="zf-CCHC"/>
    <property type="match status" value="1"/>
</dbReference>
<dbReference type="Gene3D" id="2.40.70.10">
    <property type="entry name" value="Acid Proteases"/>
    <property type="match status" value="1"/>
</dbReference>
<dbReference type="InterPro" id="IPR036875">
    <property type="entry name" value="Znf_CCHC_sf"/>
</dbReference>
<keyword evidence="1" id="KW-0479">Metal-binding</keyword>
<keyword evidence="8" id="KW-0413">Isomerase</keyword>
<gene>
    <name evidence="8" type="primary">Top3a</name>
    <name evidence="8" type="ORF">AK812_SmicGene31977</name>
</gene>
<comment type="caution">
    <text evidence="8">The sequence shown here is derived from an EMBL/GenBank/DDBJ whole genome shotgun (WGS) entry which is preliminary data.</text>
</comment>
<evidence type="ECO:0000259" key="6">
    <source>
        <dbReference type="PROSITE" id="PS50158"/>
    </source>
</evidence>
<proteinExistence type="predicted"/>
<dbReference type="InterPro" id="IPR021109">
    <property type="entry name" value="Peptidase_aspartic_dom_sf"/>
</dbReference>
<dbReference type="GO" id="GO:0003676">
    <property type="term" value="F:nucleic acid binding"/>
    <property type="evidence" value="ECO:0007669"/>
    <property type="project" value="InterPro"/>
</dbReference>
<name>A0A1Q9CV99_SYMMI</name>
<keyword evidence="9" id="KW-1185">Reference proteome</keyword>
<evidence type="ECO:0000256" key="3">
    <source>
        <dbReference type="ARBA" id="ARBA00022833"/>
    </source>
</evidence>
<evidence type="ECO:0000313" key="9">
    <source>
        <dbReference type="Proteomes" id="UP000186817"/>
    </source>
</evidence>
<feature type="compositionally biased region" description="Low complexity" evidence="5">
    <location>
        <begin position="59"/>
        <end position="76"/>
    </location>
</feature>
<dbReference type="EMBL" id="LSRX01000896">
    <property type="protein sequence ID" value="OLP86862.1"/>
    <property type="molecule type" value="Genomic_DNA"/>
</dbReference>
<evidence type="ECO:0000313" key="8">
    <source>
        <dbReference type="EMBL" id="OLP86862.1"/>
    </source>
</evidence>
<feature type="region of interest" description="Disordered" evidence="5">
    <location>
        <begin position="43"/>
        <end position="85"/>
    </location>
</feature>
<dbReference type="SMART" id="SM00343">
    <property type="entry name" value="ZnF_C2HC"/>
    <property type="match status" value="1"/>
</dbReference>
<dbReference type="Gene3D" id="4.10.60.10">
    <property type="entry name" value="Zinc finger, CCHC-type"/>
    <property type="match status" value="1"/>
</dbReference>
<dbReference type="InterPro" id="IPR001878">
    <property type="entry name" value="Znf_CCHC"/>
</dbReference>